<comment type="similarity">
    <text evidence="3">Belongs to the TRAFAC class myosin-kinesin ATPase superfamily. Kinesin family.</text>
</comment>
<evidence type="ECO:0000256" key="2">
    <source>
        <dbReference type="ARBA" id="ARBA00023175"/>
    </source>
</evidence>
<dbReference type="PANTHER" id="PTHR47968:SF75">
    <property type="entry name" value="CENTROMERE-ASSOCIATED PROTEIN E"/>
    <property type="match status" value="1"/>
</dbReference>
<name>A0A812NIU6_9DINO</name>
<dbReference type="PANTHER" id="PTHR47968">
    <property type="entry name" value="CENTROMERE PROTEIN E"/>
    <property type="match status" value="1"/>
</dbReference>
<evidence type="ECO:0000256" key="4">
    <source>
        <dbReference type="SAM" id="MobiDB-lite"/>
    </source>
</evidence>
<protein>
    <submittedName>
        <fullName evidence="6">Klp1 protein</fullName>
    </submittedName>
</protein>
<dbReference type="PROSITE" id="PS50067">
    <property type="entry name" value="KINESIN_MOTOR_2"/>
    <property type="match status" value="1"/>
</dbReference>
<evidence type="ECO:0000259" key="5">
    <source>
        <dbReference type="PROSITE" id="PS50067"/>
    </source>
</evidence>
<keyword evidence="7" id="KW-1185">Reference proteome</keyword>
<dbReference type="AlphaFoldDB" id="A0A812NIU6"/>
<dbReference type="Proteomes" id="UP000604046">
    <property type="component" value="Unassembled WGS sequence"/>
</dbReference>
<proteinExistence type="inferred from homology"/>
<dbReference type="Gene3D" id="3.40.850.10">
    <property type="entry name" value="Kinesin motor domain"/>
    <property type="match status" value="1"/>
</dbReference>
<organism evidence="6 7">
    <name type="scientific">Symbiodinium natans</name>
    <dbReference type="NCBI Taxonomy" id="878477"/>
    <lineage>
        <taxon>Eukaryota</taxon>
        <taxon>Sar</taxon>
        <taxon>Alveolata</taxon>
        <taxon>Dinophyceae</taxon>
        <taxon>Suessiales</taxon>
        <taxon>Symbiodiniaceae</taxon>
        <taxon>Symbiodinium</taxon>
    </lineage>
</organism>
<reference evidence="6" key="1">
    <citation type="submission" date="2021-02" db="EMBL/GenBank/DDBJ databases">
        <authorList>
            <person name="Dougan E. K."/>
            <person name="Rhodes N."/>
            <person name="Thang M."/>
            <person name="Chan C."/>
        </authorList>
    </citation>
    <scope>NUCLEOTIDE SEQUENCE</scope>
</reference>
<dbReference type="OrthoDB" id="428373at2759"/>
<keyword evidence="3" id="KW-0547">Nucleotide-binding</keyword>
<keyword evidence="3" id="KW-0067">ATP-binding</keyword>
<keyword evidence="1" id="KW-0175">Coiled coil</keyword>
<dbReference type="GO" id="GO:0008017">
    <property type="term" value="F:microtubule binding"/>
    <property type="evidence" value="ECO:0007669"/>
    <property type="project" value="InterPro"/>
</dbReference>
<dbReference type="GO" id="GO:0007018">
    <property type="term" value="P:microtubule-based movement"/>
    <property type="evidence" value="ECO:0007669"/>
    <property type="project" value="InterPro"/>
</dbReference>
<evidence type="ECO:0000256" key="1">
    <source>
        <dbReference type="ARBA" id="ARBA00023054"/>
    </source>
</evidence>
<dbReference type="GO" id="GO:0003777">
    <property type="term" value="F:microtubule motor activity"/>
    <property type="evidence" value="ECO:0007669"/>
    <property type="project" value="InterPro"/>
</dbReference>
<dbReference type="InterPro" id="IPR027417">
    <property type="entry name" value="P-loop_NTPase"/>
</dbReference>
<comment type="caution">
    <text evidence="6">The sequence shown here is derived from an EMBL/GenBank/DDBJ whole genome shotgun (WGS) entry which is preliminary data.</text>
</comment>
<sequence length="542" mass="58027">MAHRAVHRIDVDPSGALVLCYDAEGIADRQSTVIKVPVAELHGQNLEALANTVLLRVPDGLHVSVDALCMALGELRAACAGEAGEAAPVTSPADSAAPPPRAEAAAVAEAPPSDEGSNALWVRAMDGTRYGPFNVVALRSARKLKLQLAERLQISPMGIALLDSARPVPDEADLQALGSTELQLLRLSTRPAIVVARVRPMNRRELQADETVAVAVVDEEPGRQAPLRVTDAKGKEHLFTFDYTFPPSTLQKEVCQAVAPAVEDALEGISSTFVTYGARGAGKSFTLRGSLQLSGEPGPGWILDFSDRLLAKLQEGASPYLVGVSMLSAYHEELTDLLVAGREKLRVRRGADGVEVPDLSWHVAESTEEILELLQAGLNSIQVACTNMEIESGEVTSIFQLHISRWAGEQVASATIRFVDSANSDRPTNPARRSKYLEALREVVDACGRPTGFIPYRFSKLTQLLQPALCGPTPLVLLAACSPAQSDVDETLRTLQFASKVQKVTNFPKQNLLPAEDFERLATAAGGDAWISAVAAFVRRGG</sequence>
<feature type="binding site" evidence="3">
    <location>
        <begin position="277"/>
        <end position="284"/>
    </location>
    <ligand>
        <name>ATP</name>
        <dbReference type="ChEBI" id="CHEBI:30616"/>
    </ligand>
</feature>
<dbReference type="Pfam" id="PF00225">
    <property type="entry name" value="Kinesin"/>
    <property type="match status" value="1"/>
</dbReference>
<dbReference type="GO" id="GO:0005524">
    <property type="term" value="F:ATP binding"/>
    <property type="evidence" value="ECO:0007669"/>
    <property type="project" value="UniProtKB-UniRule"/>
</dbReference>
<dbReference type="InterPro" id="IPR027640">
    <property type="entry name" value="Kinesin-like_fam"/>
</dbReference>
<dbReference type="EMBL" id="CAJNDS010002089">
    <property type="protein sequence ID" value="CAE7318982.1"/>
    <property type="molecule type" value="Genomic_DNA"/>
</dbReference>
<feature type="region of interest" description="Disordered" evidence="4">
    <location>
        <begin position="87"/>
        <end position="115"/>
    </location>
</feature>
<evidence type="ECO:0000256" key="3">
    <source>
        <dbReference type="PROSITE-ProRule" id="PRU00283"/>
    </source>
</evidence>
<gene>
    <name evidence="6" type="primary">klp1</name>
    <name evidence="6" type="ORF">SNAT2548_LOCUS16721</name>
</gene>
<dbReference type="SMART" id="SM00129">
    <property type="entry name" value="KISc"/>
    <property type="match status" value="1"/>
</dbReference>
<dbReference type="SUPFAM" id="SSF52540">
    <property type="entry name" value="P-loop containing nucleoside triphosphate hydrolases"/>
    <property type="match status" value="1"/>
</dbReference>
<keyword evidence="2 3" id="KW-0505">Motor protein</keyword>
<dbReference type="InterPro" id="IPR001752">
    <property type="entry name" value="Kinesin_motor_dom"/>
</dbReference>
<dbReference type="PRINTS" id="PR00380">
    <property type="entry name" value="KINESINHEAVY"/>
</dbReference>
<dbReference type="InterPro" id="IPR036961">
    <property type="entry name" value="Kinesin_motor_dom_sf"/>
</dbReference>
<feature type="domain" description="Kinesin motor" evidence="5">
    <location>
        <begin position="191"/>
        <end position="504"/>
    </location>
</feature>
<evidence type="ECO:0000313" key="7">
    <source>
        <dbReference type="Proteomes" id="UP000604046"/>
    </source>
</evidence>
<evidence type="ECO:0000313" key="6">
    <source>
        <dbReference type="EMBL" id="CAE7318982.1"/>
    </source>
</evidence>
<accession>A0A812NIU6</accession>